<keyword evidence="9 10" id="KW-0998">Cell outer membrane</keyword>
<proteinExistence type="inferred from homology"/>
<comment type="caution">
    <text evidence="15">The sequence shown here is derived from an EMBL/GenBank/DDBJ whole genome shotgun (WGS) entry which is preliminary data.</text>
</comment>
<dbReference type="Pfam" id="PF07715">
    <property type="entry name" value="Plug"/>
    <property type="match status" value="1"/>
</dbReference>
<dbReference type="Proteomes" id="UP000610746">
    <property type="component" value="Unassembled WGS sequence"/>
</dbReference>
<feature type="domain" description="TonB-dependent receptor-like beta-barrel" evidence="13">
    <location>
        <begin position="299"/>
        <end position="764"/>
    </location>
</feature>
<sequence length="795" mass="89661">MKNTIILLLCFFGIMNSYAQSFTVQGIVKDFHDKTPLKGATIKIGSQTTTSDLKGFFKFNSVKKGNYTLEANHTDCDQFIENIAIDENKSVEILLEHHAQDIETVVIHGNHKNTGSLVMKTLSKDQIAQNSTENLGNLLTQISGVGTLKTGNNIAKPIIHGLYGSRVAIINNGVKLAEQEWGVEHAPNIDVNNFEHIDVIKGASALKYGSDAVGGVIVLEPSILPKKDTLQGAINLSGISNGQGLATDIKLSKTWENGWGIRANGGYKKLGDLSAPDYNLQNTGLESSSFSFGVQNISFKQGISFDYYGTNQEIGILRSSHISSAEDFAAALSQQEPLFQRDFTYDIDNPKQDVQHHIAKISAFKRFENLGKISATYSFQYNHRKEFDIRRGEDLSKIPSLDLELITNDFNVNHLFEREKYSIESGVNASYQNNYSSPLTETRRLVPNYDRYAAGVYSVFKYKISPQLNAEAGARYDYTFFDIDKYYNLSDWNQLYATQFPQFEVRVNQNRILTNPKLTYQNFSYNAGLEFRPSDNFNLKFNYARIGRTPNIAELAADGLHHSAAIIEKGNLAIENERGSQFNLVAEVKLPVLSGLDITVNPYYFDTKNFINQVPSGYQNTQFGAFVIYQYEQIDAKMYGLDVDLNLKITPELSLISQGSYVHGQDETNDVPLILMLPTNFRNSLQYKSSGKSNFFVNVNNTTFLKQNRFPRYDISVQLFDNQGEAYEQPVDISTPPNGYTLWNAKAGVNLSKNLSTIFTVDNILNTKYRDYLNRLRYFSDEMGRNFTLTFNYKF</sequence>
<dbReference type="GO" id="GO:0009279">
    <property type="term" value="C:cell outer membrane"/>
    <property type="evidence" value="ECO:0007669"/>
    <property type="project" value="UniProtKB-SubCell"/>
</dbReference>
<dbReference type="PROSITE" id="PS01156">
    <property type="entry name" value="TONB_DEPENDENT_REC_2"/>
    <property type="match status" value="1"/>
</dbReference>
<evidence type="ECO:0000256" key="11">
    <source>
        <dbReference type="RuleBase" id="RU003357"/>
    </source>
</evidence>
<evidence type="ECO:0000256" key="5">
    <source>
        <dbReference type="ARBA" id="ARBA00022729"/>
    </source>
</evidence>
<evidence type="ECO:0000313" key="16">
    <source>
        <dbReference type="Proteomes" id="UP000610746"/>
    </source>
</evidence>
<evidence type="ECO:0000256" key="2">
    <source>
        <dbReference type="ARBA" id="ARBA00022448"/>
    </source>
</evidence>
<evidence type="ECO:0000256" key="10">
    <source>
        <dbReference type="PROSITE-ProRule" id="PRU01360"/>
    </source>
</evidence>
<evidence type="ECO:0000259" key="14">
    <source>
        <dbReference type="Pfam" id="PF07715"/>
    </source>
</evidence>
<evidence type="ECO:0000256" key="1">
    <source>
        <dbReference type="ARBA" id="ARBA00004571"/>
    </source>
</evidence>
<feature type="domain" description="TonB-dependent receptor plug" evidence="14">
    <location>
        <begin position="120"/>
        <end position="216"/>
    </location>
</feature>
<evidence type="ECO:0000256" key="12">
    <source>
        <dbReference type="SAM" id="SignalP"/>
    </source>
</evidence>
<dbReference type="PANTHER" id="PTHR30069:SF29">
    <property type="entry name" value="HEMOGLOBIN AND HEMOGLOBIN-HAPTOGLOBIN-BINDING PROTEIN 1-RELATED"/>
    <property type="match status" value="1"/>
</dbReference>
<comment type="subcellular location">
    <subcellularLocation>
        <location evidence="1 10">Cell outer membrane</location>
        <topology evidence="1 10">Multi-pass membrane protein</topology>
    </subcellularLocation>
</comment>
<gene>
    <name evidence="15" type="ORF">HNQ03_001268</name>
</gene>
<keyword evidence="2 10" id="KW-0813">Transport</keyword>
<evidence type="ECO:0000256" key="6">
    <source>
        <dbReference type="ARBA" id="ARBA00023077"/>
    </source>
</evidence>
<dbReference type="InterPro" id="IPR036942">
    <property type="entry name" value="Beta-barrel_TonB_sf"/>
</dbReference>
<dbReference type="Pfam" id="PF13715">
    <property type="entry name" value="CarbopepD_reg_2"/>
    <property type="match status" value="1"/>
</dbReference>
<evidence type="ECO:0000256" key="3">
    <source>
        <dbReference type="ARBA" id="ARBA00022452"/>
    </source>
</evidence>
<dbReference type="EMBL" id="JABSNO010000007">
    <property type="protein sequence ID" value="NRS92200.1"/>
    <property type="molecule type" value="Genomic_DNA"/>
</dbReference>
<dbReference type="InterPro" id="IPR039426">
    <property type="entry name" value="TonB-dep_rcpt-like"/>
</dbReference>
<evidence type="ECO:0000256" key="7">
    <source>
        <dbReference type="ARBA" id="ARBA00023136"/>
    </source>
</evidence>
<evidence type="ECO:0000256" key="9">
    <source>
        <dbReference type="ARBA" id="ARBA00023237"/>
    </source>
</evidence>
<dbReference type="InterPro" id="IPR012910">
    <property type="entry name" value="Plug_dom"/>
</dbReference>
<evidence type="ECO:0000313" key="15">
    <source>
        <dbReference type="EMBL" id="NRS92200.1"/>
    </source>
</evidence>
<keyword evidence="3 10" id="KW-1134">Transmembrane beta strand</keyword>
<dbReference type="InterPro" id="IPR037066">
    <property type="entry name" value="Plug_dom_sf"/>
</dbReference>
<dbReference type="PANTHER" id="PTHR30069">
    <property type="entry name" value="TONB-DEPENDENT OUTER MEMBRANE RECEPTOR"/>
    <property type="match status" value="1"/>
</dbReference>
<dbReference type="RefSeq" id="WP_226927445.1">
    <property type="nucleotide sequence ID" value="NZ_JABSNO010000007.1"/>
</dbReference>
<evidence type="ECO:0000256" key="8">
    <source>
        <dbReference type="ARBA" id="ARBA00023170"/>
    </source>
</evidence>
<dbReference type="GO" id="GO:0015344">
    <property type="term" value="F:siderophore uptake transmembrane transporter activity"/>
    <property type="evidence" value="ECO:0007669"/>
    <property type="project" value="TreeGrafter"/>
</dbReference>
<keyword evidence="5 12" id="KW-0732">Signal</keyword>
<name>A0A8J8GA72_9FLAO</name>
<feature type="signal peptide" evidence="12">
    <location>
        <begin position="1"/>
        <end position="19"/>
    </location>
</feature>
<dbReference type="Gene3D" id="2.60.40.1120">
    <property type="entry name" value="Carboxypeptidase-like, regulatory domain"/>
    <property type="match status" value="1"/>
</dbReference>
<keyword evidence="6 11" id="KW-0798">TonB box</keyword>
<dbReference type="InterPro" id="IPR008969">
    <property type="entry name" value="CarboxyPept-like_regulatory"/>
</dbReference>
<keyword evidence="16" id="KW-1185">Reference proteome</keyword>
<dbReference type="InterPro" id="IPR000531">
    <property type="entry name" value="Beta-barrel_TonB"/>
</dbReference>
<keyword evidence="4 10" id="KW-0812">Transmembrane</keyword>
<feature type="chain" id="PRO_5035321047" evidence="12">
    <location>
        <begin position="20"/>
        <end position="795"/>
    </location>
</feature>
<dbReference type="SUPFAM" id="SSF56935">
    <property type="entry name" value="Porins"/>
    <property type="match status" value="1"/>
</dbReference>
<comment type="similarity">
    <text evidence="10 11">Belongs to the TonB-dependent receptor family.</text>
</comment>
<dbReference type="Gene3D" id="2.170.130.10">
    <property type="entry name" value="TonB-dependent receptor, plug domain"/>
    <property type="match status" value="1"/>
</dbReference>
<protein>
    <submittedName>
        <fullName evidence="15">Iron complex outermembrane receptor protein</fullName>
    </submittedName>
</protein>
<reference evidence="15" key="1">
    <citation type="submission" date="2020-05" db="EMBL/GenBank/DDBJ databases">
        <title>Genomic Encyclopedia of Type Strains, Phase IV (KMG-V): Genome sequencing to study the core and pangenomes of soil and plant-associated prokaryotes.</title>
        <authorList>
            <person name="Whitman W."/>
        </authorList>
    </citation>
    <scope>NUCLEOTIDE SEQUENCE</scope>
    <source>
        <strain evidence="15">16F</strain>
    </source>
</reference>
<dbReference type="AlphaFoldDB" id="A0A8J8GA72"/>
<organism evidence="15 16">
    <name type="scientific">Frigoriflavimonas asaccharolytica</name>
    <dbReference type="NCBI Taxonomy" id="2735899"/>
    <lineage>
        <taxon>Bacteria</taxon>
        <taxon>Pseudomonadati</taxon>
        <taxon>Bacteroidota</taxon>
        <taxon>Flavobacteriia</taxon>
        <taxon>Flavobacteriales</taxon>
        <taxon>Weeksellaceae</taxon>
        <taxon>Frigoriflavimonas</taxon>
    </lineage>
</organism>
<dbReference type="Pfam" id="PF00593">
    <property type="entry name" value="TonB_dep_Rec_b-barrel"/>
    <property type="match status" value="1"/>
</dbReference>
<evidence type="ECO:0000259" key="13">
    <source>
        <dbReference type="Pfam" id="PF00593"/>
    </source>
</evidence>
<accession>A0A8J8GA72</accession>
<dbReference type="PROSITE" id="PS52016">
    <property type="entry name" value="TONB_DEPENDENT_REC_3"/>
    <property type="match status" value="1"/>
</dbReference>
<evidence type="ECO:0000256" key="4">
    <source>
        <dbReference type="ARBA" id="ARBA00022692"/>
    </source>
</evidence>
<dbReference type="Gene3D" id="2.40.170.20">
    <property type="entry name" value="TonB-dependent receptor, beta-barrel domain"/>
    <property type="match status" value="1"/>
</dbReference>
<dbReference type="GO" id="GO:0044718">
    <property type="term" value="P:siderophore transmembrane transport"/>
    <property type="evidence" value="ECO:0007669"/>
    <property type="project" value="TreeGrafter"/>
</dbReference>
<dbReference type="SUPFAM" id="SSF49464">
    <property type="entry name" value="Carboxypeptidase regulatory domain-like"/>
    <property type="match status" value="1"/>
</dbReference>
<keyword evidence="8 15" id="KW-0675">Receptor</keyword>
<keyword evidence="7 10" id="KW-0472">Membrane</keyword>
<dbReference type="InterPro" id="IPR010917">
    <property type="entry name" value="TonB_rcpt_CS"/>
</dbReference>